<proteinExistence type="predicted"/>
<evidence type="ECO:0000259" key="1">
    <source>
        <dbReference type="Pfam" id="PF13566"/>
    </source>
</evidence>
<dbReference type="AlphaFoldDB" id="A0A1W1ZE57"/>
<gene>
    <name evidence="2" type="ORF">SAMN04488500_103224</name>
</gene>
<dbReference type="STRING" id="112901.SAMN04488500_103224"/>
<dbReference type="Proteomes" id="UP000192738">
    <property type="component" value="Unassembled WGS sequence"/>
</dbReference>
<dbReference type="EMBL" id="FWXI01000003">
    <property type="protein sequence ID" value="SMC46677.1"/>
    <property type="molecule type" value="Genomic_DNA"/>
</dbReference>
<protein>
    <submittedName>
        <fullName evidence="2">Probable DNA metabolism protein</fullName>
    </submittedName>
</protein>
<organism evidence="2 3">
    <name type="scientific">Sporomusa malonica</name>
    <dbReference type="NCBI Taxonomy" id="112901"/>
    <lineage>
        <taxon>Bacteria</taxon>
        <taxon>Bacillati</taxon>
        <taxon>Bacillota</taxon>
        <taxon>Negativicutes</taxon>
        <taxon>Selenomonadales</taxon>
        <taxon>Sporomusaceae</taxon>
        <taxon>Sporomusa</taxon>
    </lineage>
</organism>
<keyword evidence="3" id="KW-1185">Reference proteome</keyword>
<name>A0A1W1ZE57_9FIRM</name>
<feature type="domain" description="DUF4130" evidence="1">
    <location>
        <begin position="122"/>
        <end position="245"/>
    </location>
</feature>
<dbReference type="OrthoDB" id="5290748at2"/>
<evidence type="ECO:0000313" key="2">
    <source>
        <dbReference type="EMBL" id="SMC46677.1"/>
    </source>
</evidence>
<reference evidence="2 3" key="1">
    <citation type="submission" date="2017-04" db="EMBL/GenBank/DDBJ databases">
        <authorList>
            <person name="Afonso C.L."/>
            <person name="Miller P.J."/>
            <person name="Scott M.A."/>
            <person name="Spackman E."/>
            <person name="Goraichik I."/>
            <person name="Dimitrov K.M."/>
            <person name="Suarez D.L."/>
            <person name="Swayne D.E."/>
        </authorList>
    </citation>
    <scope>NUCLEOTIDE SEQUENCE [LARGE SCALE GENOMIC DNA]</scope>
    <source>
        <strain evidence="2 3">DSM 5090</strain>
    </source>
</reference>
<evidence type="ECO:0000313" key="3">
    <source>
        <dbReference type="Proteomes" id="UP000192738"/>
    </source>
</evidence>
<dbReference type="RefSeq" id="WP_084574553.1">
    <property type="nucleotide sequence ID" value="NZ_CP155572.1"/>
</dbReference>
<dbReference type="InterPro" id="IPR025404">
    <property type="entry name" value="DUF4130"/>
</dbReference>
<sequence>MIICSPAPWPIIKAALLAQIHNDLPCFHGEQDSLGLFKDTAIHNADTVSLATLTNQLSDTCGLDVTWLLGSPGQTLARLVAANLRYQASDRAAVVFAAAEQALRYGHSYCFCGIGDISRIFISRAKVVSHEVHKMLGFIRFTPAPNNTLVARPKLFHQTADLILKKFVSRYPNTCLVLILDDTALMLKDGVIAELPAAAYLPYIEDRDFAAAWETYYQSQYIATRKNIKLAQHAIPKKYWDWLAEGKILKNEASK</sequence>
<accession>A0A1W1ZE57</accession>
<dbReference type="Pfam" id="PF13566">
    <property type="entry name" value="DUF4130"/>
    <property type="match status" value="1"/>
</dbReference>